<evidence type="ECO:0000313" key="2">
    <source>
        <dbReference type="Proteomes" id="UP001164459"/>
    </source>
</evidence>
<name>A0ABY7H6W0_9BACT</name>
<dbReference type="Proteomes" id="UP001164459">
    <property type="component" value="Chromosome"/>
</dbReference>
<keyword evidence="2" id="KW-1185">Reference proteome</keyword>
<gene>
    <name evidence="1" type="ORF">O0S08_01630</name>
</gene>
<evidence type="ECO:0008006" key="3">
    <source>
        <dbReference type="Google" id="ProtNLM"/>
    </source>
</evidence>
<proteinExistence type="predicted"/>
<reference evidence="1" key="1">
    <citation type="submission" date="2022-11" db="EMBL/GenBank/DDBJ databases">
        <title>Minimal conservation of predation-associated metabolite biosynthetic gene clusters underscores biosynthetic potential of Myxococcota including descriptions for ten novel species: Archangium lansinium sp. nov., Myxococcus landrumus sp. nov., Nannocystis bai.</title>
        <authorList>
            <person name="Ahearne A."/>
            <person name="Stevens C."/>
            <person name="Dowd S."/>
        </authorList>
    </citation>
    <scope>NUCLEOTIDE SEQUENCE</scope>
    <source>
        <strain evidence="1">Fl3</strain>
    </source>
</reference>
<dbReference type="EMBL" id="CP114040">
    <property type="protein sequence ID" value="WAS94835.1"/>
    <property type="molecule type" value="Genomic_DNA"/>
</dbReference>
<dbReference type="RefSeq" id="WP_269037170.1">
    <property type="nucleotide sequence ID" value="NZ_CP114040.1"/>
</dbReference>
<evidence type="ECO:0000313" key="1">
    <source>
        <dbReference type="EMBL" id="WAS94835.1"/>
    </source>
</evidence>
<sequence>MTRARGTRQVPDVDYLTRDYRGLREQLIALVTRSGSPWTERSAADVGMVVLEALAYSLDHLAYAGDRAAAEGFLRTAKERQSVRLHAALGDYVLDRGATSTGYQHFAVRDGVLRLPARTTVNPRLEREQDREHRDVFETVEAALLDSRHNGFTLRKSVGAGTSVLWLGGPRREALDLWSIGVRPGLLLALVSRDRAELVKVAVVQGSAVVLAQPVGATYVADDSDRAGKVLGNLVPIRRGQQSEWQLLGRGGMVRDESPVDYHRQRVAMLRLLSEHVERQRGVWQARGDLRRAWEEAQQTVARAVCLLRTISAQALSVEDDDRIEAWLTRAADLLRKLSRAAGVALPPGLEPTRFVAAPRQRVKLPPEKAPVWDDPRPILGVRTLVGGQVQEWQEVEDFLRSGPTDRHYVVELADARDVALRFGDGVHGAMVPPGAPILGQWVFGDPALGDLGARALIKPAGSIAARLDPRDPTYNPLPTTGARPIEMIDIADRLRHRLSIPAIPVTAGDYVDLFTQRLEVIEAAVVPTTRRLVRVALRLADRIGPAQALTELQEWIEPLRLAGTQVRLSLARPLYVSVTAAVQLHAEADPEAVQGRCKAAVRERFSPRDEPQLGVPCSKAELLAIVEAVIGVESCELYRFGRAEREDSEVLEVVEPAPDQVLRCEDDPAVAATGQIQVLIVREYSLVVEYHRHDPDTSPDDVEIHGALYGALSGPRSIPAVEEWPEISRHSLEDLLATGQYSNERFVLKLRALIVGERRVERIPLRPGDVPLLRSLQIIPIGTEEDGA</sequence>
<organism evidence="1 2">
    <name type="scientific">Nannocystis punicea</name>
    <dbReference type="NCBI Taxonomy" id="2995304"/>
    <lineage>
        <taxon>Bacteria</taxon>
        <taxon>Pseudomonadati</taxon>
        <taxon>Myxococcota</taxon>
        <taxon>Polyangia</taxon>
        <taxon>Nannocystales</taxon>
        <taxon>Nannocystaceae</taxon>
        <taxon>Nannocystis</taxon>
    </lineage>
</organism>
<protein>
    <recommendedName>
        <fullName evidence="3">Baseplate assembly protein</fullName>
    </recommendedName>
</protein>
<accession>A0ABY7H6W0</accession>